<feature type="region of interest" description="Disordered" evidence="1">
    <location>
        <begin position="140"/>
        <end position="160"/>
    </location>
</feature>
<sequence length="236" mass="26252">MLLPLFILLLLHLCRRIAALPTEQKPLNSIDSKGILDIRAALRKAEIIPTVINDFIPSHSVSISWDKKSAALGNTLKPKHVQDQPTIKLHDETNPDGCYSTNMTYVITLTDPDAPSRDNPKWSEFCHWIVSGVHLSGPSDTVSESCSNSGGKKESDLKEVMEYKPPGPPPKTGKHRYVFLVFAPSNSTSLPLTLSKPKDRKHWGYDGERKGVRKWAEENGLVPVGANFIYAQNDEQ</sequence>
<dbReference type="Proteomes" id="UP000799536">
    <property type="component" value="Unassembled WGS sequence"/>
</dbReference>
<keyword evidence="2" id="KW-0732">Signal</keyword>
<dbReference type="Gene3D" id="3.90.280.10">
    <property type="entry name" value="PEBP-like"/>
    <property type="match status" value="1"/>
</dbReference>
<dbReference type="GO" id="GO:0030414">
    <property type="term" value="F:peptidase inhibitor activity"/>
    <property type="evidence" value="ECO:0007669"/>
    <property type="project" value="TreeGrafter"/>
</dbReference>
<feature type="chain" id="PRO_5040285973" evidence="2">
    <location>
        <begin position="20"/>
        <end position="236"/>
    </location>
</feature>
<comment type="caution">
    <text evidence="3">The sequence shown here is derived from an EMBL/GenBank/DDBJ whole genome shotgun (WGS) entry which is preliminary data.</text>
</comment>
<feature type="compositionally biased region" description="Basic and acidic residues" evidence="1">
    <location>
        <begin position="151"/>
        <end position="160"/>
    </location>
</feature>
<feature type="signal peptide" evidence="2">
    <location>
        <begin position="1"/>
        <end position="19"/>
    </location>
</feature>
<organism evidence="3 4">
    <name type="scientific">Delitschia confertaspora ATCC 74209</name>
    <dbReference type="NCBI Taxonomy" id="1513339"/>
    <lineage>
        <taxon>Eukaryota</taxon>
        <taxon>Fungi</taxon>
        <taxon>Dikarya</taxon>
        <taxon>Ascomycota</taxon>
        <taxon>Pezizomycotina</taxon>
        <taxon>Dothideomycetes</taxon>
        <taxon>Pleosporomycetidae</taxon>
        <taxon>Pleosporales</taxon>
        <taxon>Delitschiaceae</taxon>
        <taxon>Delitschia</taxon>
    </lineage>
</organism>
<evidence type="ECO:0000256" key="1">
    <source>
        <dbReference type="SAM" id="MobiDB-lite"/>
    </source>
</evidence>
<dbReference type="GO" id="GO:0005543">
    <property type="term" value="F:phospholipid binding"/>
    <property type="evidence" value="ECO:0007669"/>
    <property type="project" value="TreeGrafter"/>
</dbReference>
<accession>A0A9P4MP34</accession>
<dbReference type="InterPro" id="IPR036610">
    <property type="entry name" value="PEBP-like_sf"/>
</dbReference>
<dbReference type="GO" id="GO:0046578">
    <property type="term" value="P:regulation of Ras protein signal transduction"/>
    <property type="evidence" value="ECO:0007669"/>
    <property type="project" value="TreeGrafter"/>
</dbReference>
<dbReference type="InterPro" id="IPR035810">
    <property type="entry name" value="PEBP_euk"/>
</dbReference>
<dbReference type="OrthoDB" id="2506647at2759"/>
<evidence type="ECO:0000256" key="2">
    <source>
        <dbReference type="SAM" id="SignalP"/>
    </source>
</evidence>
<dbReference type="PANTHER" id="PTHR11362">
    <property type="entry name" value="PHOSPHATIDYLETHANOLAMINE-BINDING PROTEIN"/>
    <property type="match status" value="1"/>
</dbReference>
<reference evidence="3" key="1">
    <citation type="journal article" date="2020" name="Stud. Mycol.">
        <title>101 Dothideomycetes genomes: a test case for predicting lifestyles and emergence of pathogens.</title>
        <authorList>
            <person name="Haridas S."/>
            <person name="Albert R."/>
            <person name="Binder M."/>
            <person name="Bloem J."/>
            <person name="Labutti K."/>
            <person name="Salamov A."/>
            <person name="Andreopoulos B."/>
            <person name="Baker S."/>
            <person name="Barry K."/>
            <person name="Bills G."/>
            <person name="Bluhm B."/>
            <person name="Cannon C."/>
            <person name="Castanera R."/>
            <person name="Culley D."/>
            <person name="Daum C."/>
            <person name="Ezra D."/>
            <person name="Gonzalez J."/>
            <person name="Henrissat B."/>
            <person name="Kuo A."/>
            <person name="Liang C."/>
            <person name="Lipzen A."/>
            <person name="Lutzoni F."/>
            <person name="Magnuson J."/>
            <person name="Mondo S."/>
            <person name="Nolan M."/>
            <person name="Ohm R."/>
            <person name="Pangilinan J."/>
            <person name="Park H.-J."/>
            <person name="Ramirez L."/>
            <person name="Alfaro M."/>
            <person name="Sun H."/>
            <person name="Tritt A."/>
            <person name="Yoshinaga Y."/>
            <person name="Zwiers L.-H."/>
            <person name="Turgeon B."/>
            <person name="Goodwin S."/>
            <person name="Spatafora J."/>
            <person name="Crous P."/>
            <person name="Grigoriev I."/>
        </authorList>
    </citation>
    <scope>NUCLEOTIDE SEQUENCE</scope>
    <source>
        <strain evidence="3">ATCC 74209</strain>
    </source>
</reference>
<name>A0A9P4MP34_9PLEO</name>
<dbReference type="GO" id="GO:0030162">
    <property type="term" value="P:regulation of proteolysis"/>
    <property type="evidence" value="ECO:0007669"/>
    <property type="project" value="TreeGrafter"/>
</dbReference>
<evidence type="ECO:0000313" key="4">
    <source>
        <dbReference type="Proteomes" id="UP000799536"/>
    </source>
</evidence>
<dbReference type="Pfam" id="PF01161">
    <property type="entry name" value="PBP"/>
    <property type="match status" value="1"/>
</dbReference>
<dbReference type="PANTHER" id="PTHR11362:SF148">
    <property type="entry name" value="CARBOXYPEPTIDASE Y INHIBITOR"/>
    <property type="match status" value="1"/>
</dbReference>
<feature type="compositionally biased region" description="Polar residues" evidence="1">
    <location>
        <begin position="140"/>
        <end position="150"/>
    </location>
</feature>
<dbReference type="CDD" id="cd00866">
    <property type="entry name" value="PEBP_euk"/>
    <property type="match status" value="1"/>
</dbReference>
<gene>
    <name evidence="3" type="ORF">GQ43DRAFT_472963</name>
</gene>
<protein>
    <submittedName>
        <fullName evidence="3">PEBP-like protein</fullName>
    </submittedName>
</protein>
<dbReference type="SUPFAM" id="SSF49777">
    <property type="entry name" value="PEBP-like"/>
    <property type="match status" value="1"/>
</dbReference>
<dbReference type="InterPro" id="IPR008914">
    <property type="entry name" value="PEBP"/>
</dbReference>
<dbReference type="AlphaFoldDB" id="A0A9P4MP34"/>
<dbReference type="EMBL" id="ML994036">
    <property type="protein sequence ID" value="KAF2200154.1"/>
    <property type="molecule type" value="Genomic_DNA"/>
</dbReference>
<keyword evidence="4" id="KW-1185">Reference proteome</keyword>
<evidence type="ECO:0000313" key="3">
    <source>
        <dbReference type="EMBL" id="KAF2200154.1"/>
    </source>
</evidence>
<proteinExistence type="predicted"/>